<evidence type="ECO:0000256" key="1">
    <source>
        <dbReference type="SAM" id="Phobius"/>
    </source>
</evidence>
<organism evidence="2 3">
    <name type="scientific">Adineta ricciae</name>
    <name type="common">Rotifer</name>
    <dbReference type="NCBI Taxonomy" id="249248"/>
    <lineage>
        <taxon>Eukaryota</taxon>
        <taxon>Metazoa</taxon>
        <taxon>Spiralia</taxon>
        <taxon>Gnathifera</taxon>
        <taxon>Rotifera</taxon>
        <taxon>Eurotatoria</taxon>
        <taxon>Bdelloidea</taxon>
        <taxon>Adinetida</taxon>
        <taxon>Adinetidae</taxon>
        <taxon>Adineta</taxon>
    </lineage>
</organism>
<reference evidence="2" key="1">
    <citation type="submission" date="2021-02" db="EMBL/GenBank/DDBJ databases">
        <authorList>
            <person name="Nowell W R."/>
        </authorList>
    </citation>
    <scope>NUCLEOTIDE SEQUENCE</scope>
</reference>
<keyword evidence="1" id="KW-0472">Membrane</keyword>
<evidence type="ECO:0000313" key="2">
    <source>
        <dbReference type="EMBL" id="CAF1507738.1"/>
    </source>
</evidence>
<protein>
    <submittedName>
        <fullName evidence="2">Uncharacterized protein</fullName>
    </submittedName>
</protein>
<keyword evidence="3" id="KW-1185">Reference proteome</keyword>
<keyword evidence="1" id="KW-0812">Transmembrane</keyword>
<comment type="caution">
    <text evidence="2">The sequence shown here is derived from an EMBL/GenBank/DDBJ whole genome shotgun (WGS) entry which is preliminary data.</text>
</comment>
<feature type="transmembrane region" description="Helical" evidence="1">
    <location>
        <begin position="90"/>
        <end position="112"/>
    </location>
</feature>
<dbReference type="Proteomes" id="UP000663828">
    <property type="component" value="Unassembled WGS sequence"/>
</dbReference>
<dbReference type="AlphaFoldDB" id="A0A815TLN1"/>
<proteinExistence type="predicted"/>
<name>A0A815TLN1_ADIRI</name>
<keyword evidence="1" id="KW-1133">Transmembrane helix</keyword>
<dbReference type="EMBL" id="CAJNOR010004507">
    <property type="protein sequence ID" value="CAF1507738.1"/>
    <property type="molecule type" value="Genomic_DNA"/>
</dbReference>
<accession>A0A815TLN1</accession>
<gene>
    <name evidence="2" type="ORF">XAT740_LOCUS40036</name>
</gene>
<sequence length="113" mass="12614">MSLSSSFKTPMASLSVAELTINRSQTAESRESSYSSVATSVIKQNRTIVSGSPQITTVDRTSGIQADDDDEASRLLAQRYENNRMKQEKLLLFMNIFRVLIICVFAPLIYFLA</sequence>
<evidence type="ECO:0000313" key="3">
    <source>
        <dbReference type="Proteomes" id="UP000663828"/>
    </source>
</evidence>